<proteinExistence type="predicted"/>
<gene>
    <name evidence="1" type="ORF">C1752_06330</name>
</gene>
<dbReference type="Pfam" id="PF09720">
    <property type="entry name" value="Unstab_antitox"/>
    <property type="match status" value="1"/>
</dbReference>
<dbReference type="OrthoDB" id="516945at2"/>
<evidence type="ECO:0008006" key="3">
    <source>
        <dbReference type="Google" id="ProtNLM"/>
    </source>
</evidence>
<accession>A0A2W1JQJ6</accession>
<comment type="caution">
    <text evidence="1">The sequence shown here is derived from an EMBL/GenBank/DDBJ whole genome shotgun (WGS) entry which is preliminary data.</text>
</comment>
<dbReference type="AlphaFoldDB" id="A0A2W1JQJ6"/>
<organism evidence="1 2">
    <name type="scientific">Acaryochloris thomasi RCC1774</name>
    <dbReference type="NCBI Taxonomy" id="1764569"/>
    <lineage>
        <taxon>Bacteria</taxon>
        <taxon>Bacillati</taxon>
        <taxon>Cyanobacteriota</taxon>
        <taxon>Cyanophyceae</taxon>
        <taxon>Acaryochloridales</taxon>
        <taxon>Acaryochloridaceae</taxon>
        <taxon>Acaryochloris</taxon>
        <taxon>Acaryochloris thomasi</taxon>
    </lineage>
</organism>
<dbReference type="RefSeq" id="WP_110988024.1">
    <property type="nucleotide sequence ID" value="NZ_CAWNWM010000017.1"/>
</dbReference>
<sequence length="75" mass="8115">MLTLNQLISEATALPDTDKAVLIDKVVESMEERVDRDVLSQGIQTAQDRIAEIESGAVQAIPGDIALAQVRQRLG</sequence>
<protein>
    <recommendedName>
        <fullName evidence="3">Addiction module component</fullName>
    </recommendedName>
</protein>
<reference evidence="1 2" key="1">
    <citation type="journal article" date="2018" name="Sci. Rep.">
        <title>A novel species of the marine cyanobacterium Acaryochloris with a unique pigment content and lifestyle.</title>
        <authorList>
            <person name="Partensky F."/>
            <person name="Six C."/>
            <person name="Ratin M."/>
            <person name="Garczarek L."/>
            <person name="Vaulot D."/>
            <person name="Probert I."/>
            <person name="Calteau A."/>
            <person name="Gourvil P."/>
            <person name="Marie D."/>
            <person name="Grebert T."/>
            <person name="Bouchier C."/>
            <person name="Le Panse S."/>
            <person name="Gachenot M."/>
            <person name="Rodriguez F."/>
            <person name="Garrido J.L."/>
        </authorList>
    </citation>
    <scope>NUCLEOTIDE SEQUENCE [LARGE SCALE GENOMIC DNA]</scope>
    <source>
        <strain evidence="1 2">RCC1774</strain>
    </source>
</reference>
<keyword evidence="2" id="KW-1185">Reference proteome</keyword>
<dbReference type="EMBL" id="PQWO01000017">
    <property type="protein sequence ID" value="PZD71491.1"/>
    <property type="molecule type" value="Genomic_DNA"/>
</dbReference>
<evidence type="ECO:0000313" key="2">
    <source>
        <dbReference type="Proteomes" id="UP000248857"/>
    </source>
</evidence>
<evidence type="ECO:0000313" key="1">
    <source>
        <dbReference type="EMBL" id="PZD71491.1"/>
    </source>
</evidence>
<name>A0A2W1JQJ6_9CYAN</name>
<dbReference type="Proteomes" id="UP000248857">
    <property type="component" value="Unassembled WGS sequence"/>
</dbReference>
<dbReference type="InterPro" id="IPR013406">
    <property type="entry name" value="CHP02574_addiction_mod"/>
</dbReference>